<feature type="region of interest" description="Disordered" evidence="2">
    <location>
        <begin position="617"/>
        <end position="698"/>
    </location>
</feature>
<gene>
    <name evidence="3" type="ORF">FSB_LOCUS27574</name>
</gene>
<sequence length="970" mass="108015">MPIKRRTINIGSVLGTLAPEPSETSDVPLAPKFSEGESVMKKRKKGEEEAEVTREQQALIQTEPSVTKSPSKKGKELAVPWKCEFYMDSRPVNEDDSVWKSKDVRGGQIADAVGSALLLPKDMKAWKGSNSTQMIENLKRDSVVNDRLREVEKTASARIREVESQHKTAEEGLQTAECQLVEISAKLERECDRSNGFQAEIDKLRAELAEARMVACNAENTAQAFYDQGFEEAAGSLRLQLRRECNIYFLKGWVSALEQAAVDDSSELYVLGREYRPFDSGTPENLEEVNVEGLKDSEAVDDPSAPEAVEVLGHQERVQTGEVQDVEKGSSERMFGHNDVAQEPDDYWQDRSESEMTGKTVEFHFFGVLQILINRDLTLSPLQCAPNVFRIVMGTAILMEKLGLNLTVHDITYVYSLQTTGRDQYTLVARNVDRKLVTGLPDSSKGRDEDFLVITGNWQNPHINFPLIPGVPDKEFTAKKVEFVERRTVEHLLQRPCFIDSGGRPRAASVLLDYLPSYKSFQKGPTVKNFRQVEATISRPRRSQEEIIEAVPLTAKKGVQVPRLVTPLSNPEFVPSLESSKVGYPVIRFPSLFYPNPNPTEEMPIQKRSIDIASVLGTSAPEPSGTSPPASLGFSQGEDVMRKKRKKGEEQNDDANGQEGSSPPQPPKAKAPKKGKSKNNRALQKAADEGDSVLKSGKDVRGGQVAEAVGKALLLPEDMRVWQEKRSKHMLENLKRDSILAVQGIFEAGSRLLETERRLNQSQEEIKRLMDFEKSASAKIHAAESAQKSAEAGLMNMERQVTELKKKLDREYTSGSQLRVENSQLKDAITEAQAKVQKVEEEAQSYYDQGFNEAADSLQSQLKDECNKFFIQGWQKALDKAGVDDASELYDLAQRHQPFGDLVPEECNGEAGEDAAEDSTVPGSHEVLNEPVLADDPEVTEDLPDDRIQTVEFQEGEDDSDVKENIDVVD</sequence>
<feature type="region of interest" description="Disordered" evidence="2">
    <location>
        <begin position="15"/>
        <end position="56"/>
    </location>
</feature>
<feature type="coiled-coil region" evidence="1">
    <location>
        <begin position="145"/>
        <end position="214"/>
    </location>
</feature>
<proteinExistence type="predicted"/>
<reference evidence="3" key="1">
    <citation type="submission" date="2018-02" db="EMBL/GenBank/DDBJ databases">
        <authorList>
            <person name="Cohen D.B."/>
            <person name="Kent A.D."/>
        </authorList>
    </citation>
    <scope>NUCLEOTIDE SEQUENCE</scope>
</reference>
<dbReference type="EMBL" id="OIVN01002001">
    <property type="protein sequence ID" value="SPC99692.1"/>
    <property type="molecule type" value="Genomic_DNA"/>
</dbReference>
<feature type="compositionally biased region" description="Basic and acidic residues" evidence="2">
    <location>
        <begin position="34"/>
        <end position="54"/>
    </location>
</feature>
<feature type="compositionally biased region" description="Basic residues" evidence="2">
    <location>
        <begin position="670"/>
        <end position="679"/>
    </location>
</feature>
<feature type="compositionally biased region" description="Acidic residues" evidence="2">
    <location>
        <begin position="903"/>
        <end position="917"/>
    </location>
</feature>
<feature type="compositionally biased region" description="Acidic residues" evidence="2">
    <location>
        <begin position="933"/>
        <end position="944"/>
    </location>
</feature>
<organism evidence="3">
    <name type="scientific">Fagus sylvatica</name>
    <name type="common">Beechnut</name>
    <dbReference type="NCBI Taxonomy" id="28930"/>
    <lineage>
        <taxon>Eukaryota</taxon>
        <taxon>Viridiplantae</taxon>
        <taxon>Streptophyta</taxon>
        <taxon>Embryophyta</taxon>
        <taxon>Tracheophyta</taxon>
        <taxon>Spermatophyta</taxon>
        <taxon>Magnoliopsida</taxon>
        <taxon>eudicotyledons</taxon>
        <taxon>Gunneridae</taxon>
        <taxon>Pentapetalae</taxon>
        <taxon>rosids</taxon>
        <taxon>fabids</taxon>
        <taxon>Fagales</taxon>
        <taxon>Fagaceae</taxon>
        <taxon>Fagus</taxon>
    </lineage>
</organism>
<name>A0A2N9GJA8_FAGSY</name>
<feature type="coiled-coil region" evidence="1">
    <location>
        <begin position="752"/>
        <end position="849"/>
    </location>
</feature>
<evidence type="ECO:0000256" key="2">
    <source>
        <dbReference type="SAM" id="MobiDB-lite"/>
    </source>
</evidence>
<evidence type="ECO:0000313" key="3">
    <source>
        <dbReference type="EMBL" id="SPC99692.1"/>
    </source>
</evidence>
<keyword evidence="1" id="KW-0175">Coiled coil</keyword>
<protein>
    <submittedName>
        <fullName evidence="3">Uncharacterized protein</fullName>
    </submittedName>
</protein>
<dbReference type="AlphaFoldDB" id="A0A2N9GJA8"/>
<feature type="region of interest" description="Disordered" evidence="2">
    <location>
        <begin position="900"/>
        <end position="970"/>
    </location>
</feature>
<accession>A0A2N9GJA8</accession>
<evidence type="ECO:0000256" key="1">
    <source>
        <dbReference type="SAM" id="Coils"/>
    </source>
</evidence>